<sequence length="237" mass="25882">MKILAIDSSGLVASVAVVTEEKLLAEYTVNNKKTHSQTLLPMLDDMMKLLEQDLKELDAIAVAGGPGSFTGLRIGSSTAKGLGLALDKPIINVPTVDALAYNLYGTDRLICPIMDARRNQVYTGIYEFQGEEFVVVTPQKAVGITDIAAELNHLGREVIFIGDGVEVHEAKLKEIMTVPFSFAPVHLSKQRAGAVGALGIIYYKKGLKENADAHEPVYLRLSQAERELMEKERAQKE</sequence>
<dbReference type="RefSeq" id="WP_161836759.1">
    <property type="nucleotide sequence ID" value="NZ_CP048000.1"/>
</dbReference>
<reference evidence="2 3" key="1">
    <citation type="submission" date="2020-01" db="EMBL/GenBank/DDBJ databases">
        <title>Genome analysis of Anaerocolumna sp. CBA3638.</title>
        <authorList>
            <person name="Kim J."/>
            <person name="Roh S.W."/>
        </authorList>
    </citation>
    <scope>NUCLEOTIDE SEQUENCE [LARGE SCALE GENOMIC DNA]</scope>
    <source>
        <strain evidence="2 3">CBA3638</strain>
    </source>
</reference>
<dbReference type="InterPro" id="IPR022496">
    <property type="entry name" value="T6A_TsaB"/>
</dbReference>
<organism evidence="2 3">
    <name type="scientific">Anaerocolumna sedimenticola</name>
    <dbReference type="NCBI Taxonomy" id="2696063"/>
    <lineage>
        <taxon>Bacteria</taxon>
        <taxon>Bacillati</taxon>
        <taxon>Bacillota</taxon>
        <taxon>Clostridia</taxon>
        <taxon>Lachnospirales</taxon>
        <taxon>Lachnospiraceae</taxon>
        <taxon>Anaerocolumna</taxon>
    </lineage>
</organism>
<dbReference type="Proteomes" id="UP000464314">
    <property type="component" value="Chromosome"/>
</dbReference>
<gene>
    <name evidence="2" type="primary">tsaB</name>
    <name evidence="2" type="ORF">Ana3638_03285</name>
</gene>
<dbReference type="Pfam" id="PF00814">
    <property type="entry name" value="TsaD"/>
    <property type="match status" value="1"/>
</dbReference>
<evidence type="ECO:0000259" key="1">
    <source>
        <dbReference type="Pfam" id="PF00814"/>
    </source>
</evidence>
<dbReference type="KEGG" id="anr:Ana3638_03285"/>
<dbReference type="EMBL" id="CP048000">
    <property type="protein sequence ID" value="QHQ59923.1"/>
    <property type="molecule type" value="Genomic_DNA"/>
</dbReference>
<evidence type="ECO:0000313" key="3">
    <source>
        <dbReference type="Proteomes" id="UP000464314"/>
    </source>
</evidence>
<feature type="domain" description="Gcp-like" evidence="1">
    <location>
        <begin position="23"/>
        <end position="225"/>
    </location>
</feature>
<dbReference type="Gene3D" id="3.30.420.40">
    <property type="match status" value="2"/>
</dbReference>
<dbReference type="PANTHER" id="PTHR11735:SF11">
    <property type="entry name" value="TRNA THREONYLCARBAMOYLADENOSINE BIOSYNTHESIS PROTEIN TSAB"/>
    <property type="match status" value="1"/>
</dbReference>
<dbReference type="CDD" id="cd24032">
    <property type="entry name" value="ASKHA_NBD_TsaB"/>
    <property type="match status" value="1"/>
</dbReference>
<dbReference type="GO" id="GO:0016740">
    <property type="term" value="F:transferase activity"/>
    <property type="evidence" value="ECO:0007669"/>
    <property type="project" value="UniProtKB-KW"/>
</dbReference>
<keyword evidence="2" id="KW-0808">Transferase</keyword>
<dbReference type="PANTHER" id="PTHR11735">
    <property type="entry name" value="TRNA N6-ADENOSINE THREONYLCARBAMOYLTRANSFERASE"/>
    <property type="match status" value="1"/>
</dbReference>
<dbReference type="SUPFAM" id="SSF53067">
    <property type="entry name" value="Actin-like ATPase domain"/>
    <property type="match status" value="2"/>
</dbReference>
<dbReference type="NCBIfam" id="TIGR03725">
    <property type="entry name" value="T6A_YeaZ"/>
    <property type="match status" value="1"/>
</dbReference>
<evidence type="ECO:0000313" key="2">
    <source>
        <dbReference type="EMBL" id="QHQ59923.1"/>
    </source>
</evidence>
<dbReference type="GO" id="GO:0002949">
    <property type="term" value="P:tRNA threonylcarbamoyladenosine modification"/>
    <property type="evidence" value="ECO:0007669"/>
    <property type="project" value="InterPro"/>
</dbReference>
<dbReference type="InterPro" id="IPR000905">
    <property type="entry name" value="Gcp-like_dom"/>
</dbReference>
<protein>
    <submittedName>
        <fullName evidence="2">tRNA (Adenosine(37)-N6)-threonylcarbamoyltransferase complex dimerization subunit type 1 TsaB</fullName>
    </submittedName>
</protein>
<proteinExistence type="predicted"/>
<dbReference type="InterPro" id="IPR043129">
    <property type="entry name" value="ATPase_NBD"/>
</dbReference>
<keyword evidence="3" id="KW-1185">Reference proteome</keyword>
<dbReference type="AlphaFoldDB" id="A0A6P1THL4"/>
<dbReference type="GO" id="GO:0005829">
    <property type="term" value="C:cytosol"/>
    <property type="evidence" value="ECO:0007669"/>
    <property type="project" value="TreeGrafter"/>
</dbReference>
<accession>A0A6P1THL4</accession>
<name>A0A6P1THL4_9FIRM</name>